<dbReference type="AlphaFoldDB" id="A0A1A8YNP6"/>
<evidence type="ECO:0000313" key="1">
    <source>
        <dbReference type="EMBL" id="SBT32726.1"/>
    </source>
</evidence>
<dbReference type="Proteomes" id="UP000078550">
    <property type="component" value="Unassembled WGS sequence"/>
</dbReference>
<reference evidence="2" key="1">
    <citation type="submission" date="2016-05" db="EMBL/GenBank/DDBJ databases">
        <authorList>
            <person name="Lavstsen T."/>
            <person name="Jespersen J.S."/>
        </authorList>
    </citation>
    <scope>NUCLEOTIDE SEQUENCE [LARGE SCALE GENOMIC DNA]</scope>
</reference>
<dbReference type="Proteomes" id="UP000078555">
    <property type="component" value="Unassembled WGS sequence"/>
</dbReference>
<dbReference type="EMBL" id="FLRD01000042">
    <property type="protein sequence ID" value="SBT32726.1"/>
    <property type="molecule type" value="Genomic_DNA"/>
</dbReference>
<evidence type="ECO:0000313" key="2">
    <source>
        <dbReference type="EMBL" id="SBT33218.1"/>
    </source>
</evidence>
<reference evidence="3 4" key="2">
    <citation type="submission" date="2016-05" db="EMBL/GenBank/DDBJ databases">
        <authorList>
            <person name="Naeem Raeece"/>
        </authorList>
    </citation>
    <scope>NUCLEOTIDE SEQUENCE [LARGE SCALE GENOMIC DNA]</scope>
</reference>
<sequence length="94" mass="10658">MQCIHINKRDRGDAGKSSLLHIVFTAEAQLCAKLSLYVNYNGSVWETGGKRKREHAIRTQYINLHACNEIATHTLCIPTYERKAQSSLHKCRGC</sequence>
<organism evidence="2 3">
    <name type="scientific">Plasmodium ovale wallikeri</name>
    <dbReference type="NCBI Taxonomy" id="864142"/>
    <lineage>
        <taxon>Eukaryota</taxon>
        <taxon>Sar</taxon>
        <taxon>Alveolata</taxon>
        <taxon>Apicomplexa</taxon>
        <taxon>Aconoidasida</taxon>
        <taxon>Haemosporida</taxon>
        <taxon>Plasmodiidae</taxon>
        <taxon>Plasmodium</taxon>
        <taxon>Plasmodium (Plasmodium)</taxon>
    </lineage>
</organism>
<dbReference type="EMBL" id="FLRE01000054">
    <property type="protein sequence ID" value="SBT33218.1"/>
    <property type="molecule type" value="Genomic_DNA"/>
</dbReference>
<keyword evidence="4" id="KW-1185">Reference proteome</keyword>
<evidence type="ECO:0000313" key="3">
    <source>
        <dbReference type="Proteomes" id="UP000078550"/>
    </source>
</evidence>
<name>A0A1A8YNP6_PLAOA</name>
<gene>
    <name evidence="1" type="ORF">POVWA1_013450</name>
    <name evidence="2" type="ORF">POVWA2_013660</name>
</gene>
<accession>A0A1A8YNP6</accession>
<proteinExistence type="predicted"/>
<evidence type="ECO:0000313" key="4">
    <source>
        <dbReference type="Proteomes" id="UP000078555"/>
    </source>
</evidence>
<protein>
    <submittedName>
        <fullName evidence="2">Uncharacterized protein</fullName>
    </submittedName>
</protein>